<dbReference type="EMBL" id="ASPP01008017">
    <property type="protein sequence ID" value="ETO26206.1"/>
    <property type="molecule type" value="Genomic_DNA"/>
</dbReference>
<feature type="region of interest" description="Disordered" evidence="1">
    <location>
        <begin position="147"/>
        <end position="297"/>
    </location>
</feature>
<gene>
    <name evidence="3" type="ORF">RFI_10930</name>
</gene>
<dbReference type="Proteomes" id="UP000023152">
    <property type="component" value="Unassembled WGS sequence"/>
</dbReference>
<protein>
    <submittedName>
        <fullName evidence="3">Uncharacterized protein</fullName>
    </submittedName>
</protein>
<keyword evidence="2" id="KW-0472">Membrane</keyword>
<keyword evidence="2" id="KW-1133">Transmembrane helix</keyword>
<evidence type="ECO:0000256" key="2">
    <source>
        <dbReference type="SAM" id="Phobius"/>
    </source>
</evidence>
<feature type="compositionally biased region" description="Basic and acidic residues" evidence="1">
    <location>
        <begin position="243"/>
        <end position="256"/>
    </location>
</feature>
<proteinExistence type="predicted"/>
<feature type="transmembrane region" description="Helical" evidence="2">
    <location>
        <begin position="40"/>
        <end position="60"/>
    </location>
</feature>
<reference evidence="3 4" key="1">
    <citation type="journal article" date="2013" name="Curr. Biol.">
        <title>The Genome of the Foraminiferan Reticulomyxa filosa.</title>
        <authorList>
            <person name="Glockner G."/>
            <person name="Hulsmann N."/>
            <person name="Schleicher M."/>
            <person name="Noegel A.A."/>
            <person name="Eichinger L."/>
            <person name="Gallinger C."/>
            <person name="Pawlowski J."/>
            <person name="Sierra R."/>
            <person name="Euteneuer U."/>
            <person name="Pillet L."/>
            <person name="Moustafa A."/>
            <person name="Platzer M."/>
            <person name="Groth M."/>
            <person name="Szafranski K."/>
            <person name="Schliwa M."/>
        </authorList>
    </citation>
    <scope>NUCLEOTIDE SEQUENCE [LARGE SCALE GENOMIC DNA]</scope>
</reference>
<feature type="compositionally biased region" description="Basic and acidic residues" evidence="1">
    <location>
        <begin position="188"/>
        <end position="199"/>
    </location>
</feature>
<feature type="transmembrane region" description="Helical" evidence="2">
    <location>
        <begin position="12"/>
        <end position="33"/>
    </location>
</feature>
<evidence type="ECO:0000313" key="3">
    <source>
        <dbReference type="EMBL" id="ETO26206.1"/>
    </source>
</evidence>
<evidence type="ECO:0000256" key="1">
    <source>
        <dbReference type="SAM" id="MobiDB-lite"/>
    </source>
</evidence>
<comment type="caution">
    <text evidence="3">The sequence shown here is derived from an EMBL/GenBank/DDBJ whole genome shotgun (WGS) entry which is preliminary data.</text>
</comment>
<dbReference type="AlphaFoldDB" id="X6NJP0"/>
<feature type="compositionally biased region" description="Basic and acidic residues" evidence="1">
    <location>
        <begin position="156"/>
        <end position="165"/>
    </location>
</feature>
<keyword evidence="4" id="KW-1185">Reference proteome</keyword>
<sequence length="297" mass="32068">MANVKSSDIGLGFLLVIGSGLMSPLGALLAFCIGKEKIKAIPLTLAFAGGVLMWVSLVGLHPQALMSFEKGTQLAWAPRLFTMCSMMLGLLAGQMIDVVLHKLGACVCMCVYVCVLKLNSDETDMVSEDSELKTDWTDEAEHLRYSKNALSPTNHDSQKGFKSDSEANGVELGNSSDVEMVLKKHKDTSKQHLIEEESKNNTNNSKGTFTDRETSNSNDVKESHPHANATTSKAMAAGDGDGDGGKKEKKGDHNQEFQELPEDENKDGDDDDLEELGLDLDNNNPKGSTTSKPDDAS</sequence>
<feature type="compositionally biased region" description="Basic and acidic residues" evidence="1">
    <location>
        <begin position="209"/>
        <end position="225"/>
    </location>
</feature>
<organism evidence="3 4">
    <name type="scientific">Reticulomyxa filosa</name>
    <dbReference type="NCBI Taxonomy" id="46433"/>
    <lineage>
        <taxon>Eukaryota</taxon>
        <taxon>Sar</taxon>
        <taxon>Rhizaria</taxon>
        <taxon>Retaria</taxon>
        <taxon>Foraminifera</taxon>
        <taxon>Monothalamids</taxon>
        <taxon>Reticulomyxidae</taxon>
        <taxon>Reticulomyxa</taxon>
    </lineage>
</organism>
<name>X6NJP0_RETFI</name>
<feature type="compositionally biased region" description="Acidic residues" evidence="1">
    <location>
        <begin position="259"/>
        <end position="278"/>
    </location>
</feature>
<evidence type="ECO:0000313" key="4">
    <source>
        <dbReference type="Proteomes" id="UP000023152"/>
    </source>
</evidence>
<keyword evidence="2" id="KW-0812">Transmembrane</keyword>
<accession>X6NJP0</accession>